<feature type="region of interest" description="Disordered" evidence="1">
    <location>
        <begin position="124"/>
        <end position="145"/>
    </location>
</feature>
<evidence type="ECO:0000313" key="4">
    <source>
        <dbReference type="Proteomes" id="UP000632774"/>
    </source>
</evidence>
<protein>
    <submittedName>
        <fullName evidence="3">Uncharacterized protein</fullName>
    </submittedName>
</protein>
<feature type="compositionally biased region" description="Gly residues" evidence="1">
    <location>
        <begin position="238"/>
        <end position="290"/>
    </location>
</feature>
<proteinExistence type="predicted"/>
<evidence type="ECO:0000256" key="1">
    <source>
        <dbReference type="SAM" id="MobiDB-lite"/>
    </source>
</evidence>
<evidence type="ECO:0000313" key="3">
    <source>
        <dbReference type="EMBL" id="MBE9667563.1"/>
    </source>
</evidence>
<keyword evidence="2" id="KW-0732">Signal</keyword>
<dbReference type="Proteomes" id="UP000632774">
    <property type="component" value="Unassembled WGS sequence"/>
</dbReference>
<reference evidence="3 4" key="1">
    <citation type="submission" date="2020-10" db="EMBL/GenBank/DDBJ databases">
        <title>Mucilaginibacter mali sp. nov., isolated from rhizosphere soil of apple orchard.</title>
        <authorList>
            <person name="Lee J.-S."/>
            <person name="Kim H.S."/>
            <person name="Kim J.-S."/>
        </authorList>
    </citation>
    <scope>NUCLEOTIDE SEQUENCE [LARGE SCALE GENOMIC DNA]</scope>
    <source>
        <strain evidence="3 4">KCTC 23157</strain>
    </source>
</reference>
<evidence type="ECO:0000256" key="2">
    <source>
        <dbReference type="SAM" id="SignalP"/>
    </source>
</evidence>
<keyword evidence="4" id="KW-1185">Reference proteome</keyword>
<feature type="region of interest" description="Disordered" evidence="1">
    <location>
        <begin position="228"/>
        <end position="290"/>
    </location>
</feature>
<sequence>MNTNAKTLIKTSLLTLSISLGLLAAKAQNVQAGSVWAPANIKVDGKLTEWNNSLEANNKTVNVNYTIANDDKNLYLAVKSADQQTTAKILAGGVDFTINTEGKKKDKDAFVIVFPVINRAAMRGQGGRQRGQGGFGGGQQGPPDSATIAAQRAQAIASIKEIKLRGFKDIPDSVISIYNEYSIKAAVAYDANGNLVYEIAVPLSQLGLSVDKSKEIAYNLKVNGIQFNRNRDDRNGGDRNGGGNNGNIQADGGGNAGFGGGNRGGGGGGNRGFGGGGGNRGGGGGGNRGGFGGGFNIQDMMTPTDFWGKYTLAKKAQ</sequence>
<dbReference type="EMBL" id="JADFFM010000002">
    <property type="protein sequence ID" value="MBE9667563.1"/>
    <property type="molecule type" value="Genomic_DNA"/>
</dbReference>
<name>A0ABR9XJK8_9SPHI</name>
<feature type="compositionally biased region" description="Gly residues" evidence="1">
    <location>
        <begin position="124"/>
        <end position="140"/>
    </location>
</feature>
<organism evidence="3 4">
    <name type="scientific">Mucilaginibacter boryungensis</name>
    <dbReference type="NCBI Taxonomy" id="768480"/>
    <lineage>
        <taxon>Bacteria</taxon>
        <taxon>Pseudomonadati</taxon>
        <taxon>Bacteroidota</taxon>
        <taxon>Sphingobacteriia</taxon>
        <taxon>Sphingobacteriales</taxon>
        <taxon>Sphingobacteriaceae</taxon>
        <taxon>Mucilaginibacter</taxon>
    </lineage>
</organism>
<gene>
    <name evidence="3" type="ORF">IRJ18_14410</name>
</gene>
<feature type="chain" id="PRO_5046187418" evidence="2">
    <location>
        <begin position="33"/>
        <end position="317"/>
    </location>
</feature>
<comment type="caution">
    <text evidence="3">The sequence shown here is derived from an EMBL/GenBank/DDBJ whole genome shotgun (WGS) entry which is preliminary data.</text>
</comment>
<dbReference type="Gene3D" id="2.60.40.1190">
    <property type="match status" value="1"/>
</dbReference>
<accession>A0ABR9XJK8</accession>
<dbReference type="SUPFAM" id="SSF49344">
    <property type="entry name" value="CBD9-like"/>
    <property type="match status" value="1"/>
</dbReference>
<feature type="signal peptide" evidence="2">
    <location>
        <begin position="1"/>
        <end position="32"/>
    </location>
</feature>